<keyword evidence="2" id="KW-1185">Reference proteome</keyword>
<evidence type="ECO:0000313" key="1">
    <source>
        <dbReference type="EMBL" id="TFK82843.1"/>
    </source>
</evidence>
<sequence>MPYLRAPPAVRSPTVVHVHVWSTDAAGSQCQQPDGQPSTACLHGVQLRLTCWQRPSATWLGLQLGADRMWTERRSLTNVRGDLGPRACGKHSESVGASVHHSSPAAINHRQVQVQYVTRLASSPLVSIRRSRMRTLDFA</sequence>
<accession>A0A5C3PAI5</accession>
<reference evidence="1 2" key="1">
    <citation type="journal article" date="2019" name="Nat. Ecol. Evol.">
        <title>Megaphylogeny resolves global patterns of mushroom evolution.</title>
        <authorList>
            <person name="Varga T."/>
            <person name="Krizsan K."/>
            <person name="Foldi C."/>
            <person name="Dima B."/>
            <person name="Sanchez-Garcia M."/>
            <person name="Sanchez-Ramirez S."/>
            <person name="Szollosi G.J."/>
            <person name="Szarkandi J.G."/>
            <person name="Papp V."/>
            <person name="Albert L."/>
            <person name="Andreopoulos W."/>
            <person name="Angelini C."/>
            <person name="Antonin V."/>
            <person name="Barry K.W."/>
            <person name="Bougher N.L."/>
            <person name="Buchanan P."/>
            <person name="Buyck B."/>
            <person name="Bense V."/>
            <person name="Catcheside P."/>
            <person name="Chovatia M."/>
            <person name="Cooper J."/>
            <person name="Damon W."/>
            <person name="Desjardin D."/>
            <person name="Finy P."/>
            <person name="Geml J."/>
            <person name="Haridas S."/>
            <person name="Hughes K."/>
            <person name="Justo A."/>
            <person name="Karasinski D."/>
            <person name="Kautmanova I."/>
            <person name="Kiss B."/>
            <person name="Kocsube S."/>
            <person name="Kotiranta H."/>
            <person name="LaButti K.M."/>
            <person name="Lechner B.E."/>
            <person name="Liimatainen K."/>
            <person name="Lipzen A."/>
            <person name="Lukacs Z."/>
            <person name="Mihaltcheva S."/>
            <person name="Morgado L.N."/>
            <person name="Niskanen T."/>
            <person name="Noordeloos M.E."/>
            <person name="Ohm R.A."/>
            <person name="Ortiz-Santana B."/>
            <person name="Ovrebo C."/>
            <person name="Racz N."/>
            <person name="Riley R."/>
            <person name="Savchenko A."/>
            <person name="Shiryaev A."/>
            <person name="Soop K."/>
            <person name="Spirin V."/>
            <person name="Szebenyi C."/>
            <person name="Tomsovsky M."/>
            <person name="Tulloss R.E."/>
            <person name="Uehling J."/>
            <person name="Grigoriev I.V."/>
            <person name="Vagvolgyi C."/>
            <person name="Papp T."/>
            <person name="Martin F.M."/>
            <person name="Miettinen O."/>
            <person name="Hibbett D.S."/>
            <person name="Nagy L.G."/>
        </authorList>
    </citation>
    <scope>NUCLEOTIDE SEQUENCE [LARGE SCALE GENOMIC DNA]</scope>
    <source>
        <strain evidence="1 2">HHB13444</strain>
    </source>
</reference>
<organism evidence="1 2">
    <name type="scientific">Polyporus arcularius HHB13444</name>
    <dbReference type="NCBI Taxonomy" id="1314778"/>
    <lineage>
        <taxon>Eukaryota</taxon>
        <taxon>Fungi</taxon>
        <taxon>Dikarya</taxon>
        <taxon>Basidiomycota</taxon>
        <taxon>Agaricomycotina</taxon>
        <taxon>Agaricomycetes</taxon>
        <taxon>Polyporales</taxon>
        <taxon>Polyporaceae</taxon>
        <taxon>Polyporus</taxon>
    </lineage>
</organism>
<dbReference type="Proteomes" id="UP000308197">
    <property type="component" value="Unassembled WGS sequence"/>
</dbReference>
<evidence type="ECO:0000313" key="2">
    <source>
        <dbReference type="Proteomes" id="UP000308197"/>
    </source>
</evidence>
<dbReference type="InParanoid" id="A0A5C3PAI5"/>
<dbReference type="AlphaFoldDB" id="A0A5C3PAI5"/>
<name>A0A5C3PAI5_9APHY</name>
<protein>
    <submittedName>
        <fullName evidence="1">Uncharacterized protein</fullName>
    </submittedName>
</protein>
<gene>
    <name evidence="1" type="ORF">K466DRAFT_285002</name>
</gene>
<dbReference type="EMBL" id="ML211445">
    <property type="protein sequence ID" value="TFK82843.1"/>
    <property type="molecule type" value="Genomic_DNA"/>
</dbReference>
<proteinExistence type="predicted"/>